<dbReference type="PANTHER" id="PTHR46116:SF15">
    <property type="entry name" value="(E3-INDEPENDENT) E2 UBIQUITIN-CONJUGATING ENZYME"/>
    <property type="match status" value="1"/>
</dbReference>
<feature type="region of interest" description="Disordered" evidence="3">
    <location>
        <begin position="627"/>
        <end position="674"/>
    </location>
</feature>
<dbReference type="OrthoDB" id="47801at2759"/>
<proteinExistence type="predicted"/>
<feature type="region of interest" description="Disordered" evidence="3">
    <location>
        <begin position="30"/>
        <end position="53"/>
    </location>
</feature>
<dbReference type="GO" id="GO:0061631">
    <property type="term" value="F:ubiquitin conjugating enzyme activity"/>
    <property type="evidence" value="ECO:0007669"/>
    <property type="project" value="TreeGrafter"/>
</dbReference>
<reference evidence="5 7" key="1">
    <citation type="submission" date="2020-01" db="EMBL/GenBank/DDBJ databases">
        <authorList>
            <consortium name="DOE Joint Genome Institute"/>
            <person name="Haridas S."/>
            <person name="Albert R."/>
            <person name="Binder M."/>
            <person name="Bloem J."/>
            <person name="Labutti K."/>
            <person name="Salamov A."/>
            <person name="Andreopoulos B."/>
            <person name="Baker S.E."/>
            <person name="Barry K."/>
            <person name="Bills G."/>
            <person name="Bluhm B.H."/>
            <person name="Cannon C."/>
            <person name="Castanera R."/>
            <person name="Culley D.E."/>
            <person name="Daum C."/>
            <person name="Ezra D."/>
            <person name="Gonzalez J.B."/>
            <person name="Henrissat B."/>
            <person name="Kuo A."/>
            <person name="Liang C."/>
            <person name="Lipzen A."/>
            <person name="Lutzoni F."/>
            <person name="Magnuson J."/>
            <person name="Mondo S."/>
            <person name="Nolan M."/>
            <person name="Ohm R."/>
            <person name="Pangilinan J."/>
            <person name="Park H.-J."/>
            <person name="Ramirez L."/>
            <person name="Alfaro M."/>
            <person name="Sun H."/>
            <person name="Tritt A."/>
            <person name="Yoshinaga Y."/>
            <person name="Zwiers L.-H."/>
            <person name="Turgeon B.G."/>
            <person name="Goodwin S.B."/>
            <person name="Spatafora J.W."/>
            <person name="Crous P.W."/>
            <person name="Grigoriev I.V."/>
        </authorList>
    </citation>
    <scope>NUCLEOTIDE SEQUENCE</scope>
    <source>
        <strain evidence="5 7">CBS 781.70</strain>
    </source>
</reference>
<evidence type="ECO:0000256" key="1">
    <source>
        <dbReference type="ARBA" id="ARBA00022679"/>
    </source>
</evidence>
<name>A0A6G1G6G7_9PEZI</name>
<dbReference type="InterPro" id="IPR016135">
    <property type="entry name" value="UBQ-conjugating_enzyme/RWD"/>
</dbReference>
<sequence>MAHNTRYKSTVFVEDLVRIPADPRSLGQVESTHTEIDSHQPHPLRHGEEITRHSSVSSDDLNEFFRSGIPPPETVLVHWHLCSSDDLSLGFMLMKEPGLEVVDRLHVLTDPVLRDVNDQMAGVILGKRSTASLAPVASEVNGTIQFLQHREGPIDLTQSNVLHGIPAEELVIAEDYKPKNIVLYKGWVGRIVDMYETVYVGLSDGSVVEPKDLDSVQHVHPALHSDETTVFQVGDHVQTKKHNLRLGTWVFGAYNPNIEPKGFVYKVQTKALLVDWHRSSKDMSQSSVQAPPEELDSELVVNGDAIIYDPSRLPSSVSGSEFRSEKDDLPYGTFVRFRDLPAASAKYSDPDDLVSPGKKRGVLQKVSREAAKGFDLNCFEIIETQTECTVLWQDNTVTREPAKSLIPQRHLLDMAVYAPGDVVMTRELLGGEEDWIKKPAKVGLLQSVNSAQRTAMVRWFSEVDVRYMEYESKEHGVAEKQSTLLPNPQLGPLNPQAEEITIYDIDGMDALMRHPGDFVCIESRMGGGGGQKRHPKDWFGEVVNLGLEDGLVSVRLSALEEVVDVKVPLDDTTIVFGLEDRFSEFDEESDDDDLMSQPISDDLSDQSELAWPSLLGSRREILEELDHSMDSDGWETEDESFDGDDDEGIVSSTDDNPDPDTSMTDADGQLPETPAVDYATTEPALSADLPSTTDIPPLPGADQPSPIPQFDIIDGPLRDHAFQSEPPTINSTFLRRVKKENDILRKSLPPGIYIRSSSSRLDFYRALIIGPPGTPYEQAPFMVDLYLQPDFPTLPPKAFFHSWNTKGEGAINPNLYEDGTICLSLLGTWTSGSNTESWNGAKSTILQLLVSIQALILVREPYFNEAGYEARVNLEDSVHPSRYYSERTYFRSRDFISYALEYDMREFGDIIHWLYLSRTDGAPRLLDVAINDAKRVLKDCGPEPNAALSNGSTESSPKLALDVLTNGARTILERKVAALEKLRDTKA</sequence>
<dbReference type="InterPro" id="IPR000608">
    <property type="entry name" value="UBC"/>
</dbReference>
<reference evidence="7" key="3">
    <citation type="submission" date="2025-04" db="UniProtKB">
        <authorList>
            <consortium name="RefSeq"/>
        </authorList>
    </citation>
    <scope>IDENTIFICATION</scope>
    <source>
        <strain evidence="7">CBS 781.70</strain>
    </source>
</reference>
<keyword evidence="2" id="KW-0833">Ubl conjugation pathway</keyword>
<dbReference type="Proteomes" id="UP000504638">
    <property type="component" value="Unplaced"/>
</dbReference>
<dbReference type="SMART" id="SM00212">
    <property type="entry name" value="UBCc"/>
    <property type="match status" value="1"/>
</dbReference>
<feature type="compositionally biased region" description="Low complexity" evidence="3">
    <location>
        <begin position="651"/>
        <end position="665"/>
    </location>
</feature>
<evidence type="ECO:0000313" key="6">
    <source>
        <dbReference type="Proteomes" id="UP000504638"/>
    </source>
</evidence>
<reference evidence="7" key="2">
    <citation type="submission" date="2020-04" db="EMBL/GenBank/DDBJ databases">
        <authorList>
            <consortium name="NCBI Genome Project"/>
        </authorList>
    </citation>
    <scope>NUCLEOTIDE SEQUENCE</scope>
    <source>
        <strain evidence="7">CBS 781.70</strain>
    </source>
</reference>
<dbReference type="InterPro" id="IPR057735">
    <property type="entry name" value="UBE2O-like_tSH3-B"/>
</dbReference>
<evidence type="ECO:0000313" key="7">
    <source>
        <dbReference type="RefSeq" id="XP_033535060.1"/>
    </source>
</evidence>
<feature type="compositionally biased region" description="Acidic residues" evidence="3">
    <location>
        <begin position="632"/>
        <end position="648"/>
    </location>
</feature>
<dbReference type="Pfam" id="PF00179">
    <property type="entry name" value="UQ_con"/>
    <property type="match status" value="1"/>
</dbReference>
<dbReference type="AlphaFoldDB" id="A0A6G1G6G7"/>
<dbReference type="GeneID" id="54418060"/>
<feature type="domain" description="UBC core" evidence="4">
    <location>
        <begin position="732"/>
        <end position="897"/>
    </location>
</feature>
<evidence type="ECO:0000256" key="2">
    <source>
        <dbReference type="ARBA" id="ARBA00022786"/>
    </source>
</evidence>
<accession>A0A6G1G6G7</accession>
<dbReference type="CDD" id="cd23837">
    <property type="entry name" value="UBCc_UBE2O"/>
    <property type="match status" value="1"/>
</dbReference>
<feature type="compositionally biased region" description="Acidic residues" evidence="3">
    <location>
        <begin position="585"/>
        <end position="594"/>
    </location>
</feature>
<feature type="compositionally biased region" description="Basic and acidic residues" evidence="3">
    <location>
        <begin position="32"/>
        <end position="52"/>
    </location>
</feature>
<organism evidence="5">
    <name type="scientific">Eremomyces bilateralis CBS 781.70</name>
    <dbReference type="NCBI Taxonomy" id="1392243"/>
    <lineage>
        <taxon>Eukaryota</taxon>
        <taxon>Fungi</taxon>
        <taxon>Dikarya</taxon>
        <taxon>Ascomycota</taxon>
        <taxon>Pezizomycotina</taxon>
        <taxon>Dothideomycetes</taxon>
        <taxon>Dothideomycetes incertae sedis</taxon>
        <taxon>Eremomycetales</taxon>
        <taxon>Eremomycetaceae</taxon>
        <taxon>Eremomyces</taxon>
    </lineage>
</organism>
<dbReference type="Pfam" id="PF23046">
    <property type="entry name" value="tSH3-B_UBE2O"/>
    <property type="match status" value="1"/>
</dbReference>
<dbReference type="Gene3D" id="3.10.110.10">
    <property type="entry name" value="Ubiquitin Conjugating Enzyme"/>
    <property type="match status" value="1"/>
</dbReference>
<evidence type="ECO:0000313" key="5">
    <source>
        <dbReference type="EMBL" id="KAF1813429.1"/>
    </source>
</evidence>
<dbReference type="PANTHER" id="PTHR46116">
    <property type="entry name" value="(E3-INDEPENDENT) E2 UBIQUITIN-CONJUGATING ENZYME"/>
    <property type="match status" value="1"/>
</dbReference>
<dbReference type="Pfam" id="PF23043">
    <property type="entry name" value="SH3-B_UBE2O"/>
    <property type="match status" value="1"/>
</dbReference>
<protein>
    <recommendedName>
        <fullName evidence="4">UBC core domain-containing protein</fullName>
    </recommendedName>
</protein>
<dbReference type="PROSITE" id="PS50127">
    <property type="entry name" value="UBC_2"/>
    <property type="match status" value="1"/>
</dbReference>
<feature type="region of interest" description="Disordered" evidence="3">
    <location>
        <begin position="585"/>
        <end position="608"/>
    </location>
</feature>
<evidence type="ECO:0000259" key="4">
    <source>
        <dbReference type="PROSITE" id="PS50127"/>
    </source>
</evidence>
<dbReference type="EMBL" id="ML975155">
    <property type="protein sequence ID" value="KAF1813429.1"/>
    <property type="molecule type" value="Genomic_DNA"/>
</dbReference>
<evidence type="ECO:0000256" key="3">
    <source>
        <dbReference type="SAM" id="MobiDB-lite"/>
    </source>
</evidence>
<gene>
    <name evidence="5 7" type="ORF">P152DRAFT_434517</name>
</gene>
<keyword evidence="1" id="KW-0808">Transferase</keyword>
<dbReference type="InterPro" id="IPR057733">
    <property type="entry name" value="UBE2O-like_SH3-B"/>
</dbReference>
<dbReference type="RefSeq" id="XP_033535060.1">
    <property type="nucleotide sequence ID" value="XM_033677490.1"/>
</dbReference>
<dbReference type="SUPFAM" id="SSF54495">
    <property type="entry name" value="UBC-like"/>
    <property type="match status" value="1"/>
</dbReference>
<keyword evidence="6" id="KW-1185">Reference proteome</keyword>